<feature type="domain" description="Fe2OG dioxygenase" evidence="16">
    <location>
        <begin position="127"/>
        <end position="247"/>
    </location>
</feature>
<evidence type="ECO:0000256" key="4">
    <source>
        <dbReference type="ARBA" id="ARBA00012269"/>
    </source>
</evidence>
<name>A0AAE0G5I0_9CHLO</name>
<comment type="cofactor">
    <cofactor evidence="1">
        <name>L-ascorbate</name>
        <dbReference type="ChEBI" id="CHEBI:38290"/>
    </cofactor>
</comment>
<reference evidence="17 18" key="1">
    <citation type="journal article" date="2015" name="Genome Biol. Evol.">
        <title>Comparative Genomics of a Bacterivorous Green Alga Reveals Evolutionary Causalities and Consequences of Phago-Mixotrophic Mode of Nutrition.</title>
        <authorList>
            <person name="Burns J.A."/>
            <person name="Paasch A."/>
            <person name="Narechania A."/>
            <person name="Kim E."/>
        </authorList>
    </citation>
    <scope>NUCLEOTIDE SEQUENCE [LARGE SCALE GENOMIC DNA]</scope>
    <source>
        <strain evidence="17 18">PLY_AMNH</strain>
    </source>
</reference>
<dbReference type="InterPro" id="IPR005123">
    <property type="entry name" value="Oxoglu/Fe-dep_dioxygenase_dom"/>
</dbReference>
<evidence type="ECO:0000256" key="15">
    <source>
        <dbReference type="SAM" id="MobiDB-lite"/>
    </source>
</evidence>
<keyword evidence="12" id="KW-0472">Membrane</keyword>
<evidence type="ECO:0000256" key="13">
    <source>
        <dbReference type="ARBA" id="ARBA00023180"/>
    </source>
</evidence>
<evidence type="ECO:0000256" key="1">
    <source>
        <dbReference type="ARBA" id="ARBA00001961"/>
    </source>
</evidence>
<sequence>MTCEAGALFANAGGDHDLPGWQGEIYQGSGQSSPSEPRDESQWIETVSWEPRAFVYHNFLSKEECLHLIHLAAPTMEKSSVVDNKTGKSVASRIRTSSGTFLNRGHDKVVKDIEERLASFSMIPADHGEGLQVLHYEVGQQYEAHYDFFHDKFNVKNGGQRIATVLMYLADVEDGGETVFPQGKPITPQTGSWSPCAQQGVAVKPKRGDAMVFWSLKTDGNTDNKSLHASCPVIKGNKWTATKWLRVNKYTI</sequence>
<comment type="catalytic activity">
    <reaction evidence="14">
        <text>L-prolyl-[collagen] + 2-oxoglutarate + O2 = trans-4-hydroxy-L-prolyl-[collagen] + succinate + CO2</text>
        <dbReference type="Rhea" id="RHEA:18945"/>
        <dbReference type="Rhea" id="RHEA-COMP:11676"/>
        <dbReference type="Rhea" id="RHEA-COMP:11680"/>
        <dbReference type="ChEBI" id="CHEBI:15379"/>
        <dbReference type="ChEBI" id="CHEBI:16526"/>
        <dbReference type="ChEBI" id="CHEBI:16810"/>
        <dbReference type="ChEBI" id="CHEBI:30031"/>
        <dbReference type="ChEBI" id="CHEBI:50342"/>
        <dbReference type="ChEBI" id="CHEBI:61965"/>
        <dbReference type="EC" id="1.14.11.2"/>
    </reaction>
</comment>
<evidence type="ECO:0000256" key="3">
    <source>
        <dbReference type="ARBA" id="ARBA00006511"/>
    </source>
</evidence>
<gene>
    <name evidence="17" type="ORF">CYMTET_20403</name>
</gene>
<keyword evidence="13" id="KW-0325">Glycoprotein</keyword>
<evidence type="ECO:0000256" key="2">
    <source>
        <dbReference type="ARBA" id="ARBA00004648"/>
    </source>
</evidence>
<dbReference type="PANTHER" id="PTHR10869:SF123">
    <property type="entry name" value="PROLYL 4-HYDROXYLASE 10-RELATED"/>
    <property type="match status" value="1"/>
</dbReference>
<comment type="subcellular location">
    <subcellularLocation>
        <location evidence="2">Endoplasmic reticulum membrane</location>
        <topology evidence="2">Single-pass type II membrane protein</topology>
    </subcellularLocation>
</comment>
<keyword evidence="7" id="KW-0223">Dioxygenase</keyword>
<dbReference type="InterPro" id="IPR044862">
    <property type="entry name" value="Pro_4_hyd_alph_FE2OG_OXY"/>
</dbReference>
<proteinExistence type="inferred from homology"/>
<dbReference type="AlphaFoldDB" id="A0AAE0G5I0"/>
<dbReference type="GO" id="GO:0004656">
    <property type="term" value="F:procollagen-proline 4-dioxygenase activity"/>
    <property type="evidence" value="ECO:0007669"/>
    <property type="project" value="UniProtKB-EC"/>
</dbReference>
<dbReference type="Gene3D" id="2.60.120.620">
    <property type="entry name" value="q2cbj1_9rhob like domain"/>
    <property type="match status" value="1"/>
</dbReference>
<feature type="region of interest" description="Disordered" evidence="15">
    <location>
        <begin position="19"/>
        <end position="41"/>
    </location>
</feature>
<dbReference type="Proteomes" id="UP001190700">
    <property type="component" value="Unassembled WGS sequence"/>
</dbReference>
<keyword evidence="9" id="KW-1133">Transmembrane helix</keyword>
<dbReference type="GO" id="GO:0005789">
    <property type="term" value="C:endoplasmic reticulum membrane"/>
    <property type="evidence" value="ECO:0007669"/>
    <property type="project" value="UniProtKB-SubCell"/>
</dbReference>
<evidence type="ECO:0000256" key="11">
    <source>
        <dbReference type="ARBA" id="ARBA00023004"/>
    </source>
</evidence>
<keyword evidence="11" id="KW-0408">Iron</keyword>
<evidence type="ECO:0000313" key="17">
    <source>
        <dbReference type="EMBL" id="KAK3271236.1"/>
    </source>
</evidence>
<dbReference type="GO" id="GO:0005506">
    <property type="term" value="F:iron ion binding"/>
    <property type="evidence" value="ECO:0007669"/>
    <property type="project" value="InterPro"/>
</dbReference>
<evidence type="ECO:0000256" key="9">
    <source>
        <dbReference type="ARBA" id="ARBA00022989"/>
    </source>
</evidence>
<dbReference type="SMART" id="SM00702">
    <property type="entry name" value="P4Hc"/>
    <property type="match status" value="1"/>
</dbReference>
<evidence type="ECO:0000256" key="10">
    <source>
        <dbReference type="ARBA" id="ARBA00023002"/>
    </source>
</evidence>
<evidence type="ECO:0000256" key="14">
    <source>
        <dbReference type="ARBA" id="ARBA00049169"/>
    </source>
</evidence>
<evidence type="ECO:0000313" key="18">
    <source>
        <dbReference type="Proteomes" id="UP001190700"/>
    </source>
</evidence>
<accession>A0AAE0G5I0</accession>
<evidence type="ECO:0000256" key="7">
    <source>
        <dbReference type="ARBA" id="ARBA00022964"/>
    </source>
</evidence>
<dbReference type="EMBL" id="LGRX02009919">
    <property type="protein sequence ID" value="KAK3271236.1"/>
    <property type="molecule type" value="Genomic_DNA"/>
</dbReference>
<keyword evidence="18" id="KW-1185">Reference proteome</keyword>
<dbReference type="PANTHER" id="PTHR10869">
    <property type="entry name" value="PROLYL 4-HYDROXYLASE ALPHA SUBUNIT"/>
    <property type="match status" value="1"/>
</dbReference>
<evidence type="ECO:0000256" key="12">
    <source>
        <dbReference type="ARBA" id="ARBA00023136"/>
    </source>
</evidence>
<keyword evidence="5" id="KW-0812">Transmembrane</keyword>
<dbReference type="InterPro" id="IPR045054">
    <property type="entry name" value="P4HA-like"/>
</dbReference>
<keyword evidence="8" id="KW-0735">Signal-anchor</keyword>
<organism evidence="17 18">
    <name type="scientific">Cymbomonas tetramitiformis</name>
    <dbReference type="NCBI Taxonomy" id="36881"/>
    <lineage>
        <taxon>Eukaryota</taxon>
        <taxon>Viridiplantae</taxon>
        <taxon>Chlorophyta</taxon>
        <taxon>Pyramimonadophyceae</taxon>
        <taxon>Pyramimonadales</taxon>
        <taxon>Pyramimonadaceae</taxon>
        <taxon>Cymbomonas</taxon>
    </lineage>
</organism>
<dbReference type="PROSITE" id="PS51471">
    <property type="entry name" value="FE2OG_OXY"/>
    <property type="match status" value="1"/>
</dbReference>
<protein>
    <recommendedName>
        <fullName evidence="4">procollagen-proline 4-dioxygenase</fullName>
        <ecNumber evidence="4">1.14.11.2</ecNumber>
    </recommendedName>
</protein>
<evidence type="ECO:0000259" key="16">
    <source>
        <dbReference type="PROSITE" id="PS51471"/>
    </source>
</evidence>
<dbReference type="FunFam" id="2.60.120.620:FF:000002">
    <property type="entry name" value="Prolyl 4-hydroxylase 4"/>
    <property type="match status" value="1"/>
</dbReference>
<keyword evidence="6" id="KW-0479">Metal-binding</keyword>
<comment type="caution">
    <text evidence="17">The sequence shown here is derived from an EMBL/GenBank/DDBJ whole genome shotgun (WGS) entry which is preliminary data.</text>
</comment>
<evidence type="ECO:0000256" key="5">
    <source>
        <dbReference type="ARBA" id="ARBA00022692"/>
    </source>
</evidence>
<evidence type="ECO:0000256" key="6">
    <source>
        <dbReference type="ARBA" id="ARBA00022723"/>
    </source>
</evidence>
<dbReference type="EC" id="1.14.11.2" evidence="4"/>
<evidence type="ECO:0000256" key="8">
    <source>
        <dbReference type="ARBA" id="ARBA00022968"/>
    </source>
</evidence>
<dbReference type="GO" id="GO:0031418">
    <property type="term" value="F:L-ascorbic acid binding"/>
    <property type="evidence" value="ECO:0007669"/>
    <property type="project" value="InterPro"/>
</dbReference>
<keyword evidence="10" id="KW-0560">Oxidoreductase</keyword>
<dbReference type="Pfam" id="PF13640">
    <property type="entry name" value="2OG-FeII_Oxy_3"/>
    <property type="match status" value="1"/>
</dbReference>
<comment type="similarity">
    <text evidence="3">Belongs to the P4HA family.</text>
</comment>
<dbReference type="InterPro" id="IPR006620">
    <property type="entry name" value="Pro_4_hyd_alph"/>
</dbReference>